<dbReference type="GO" id="GO:0016887">
    <property type="term" value="F:ATP hydrolysis activity"/>
    <property type="evidence" value="ECO:0007669"/>
    <property type="project" value="InterPro"/>
</dbReference>
<dbReference type="SUPFAM" id="SSF48019">
    <property type="entry name" value="post-AAA+ oligomerization domain-like"/>
    <property type="match status" value="1"/>
</dbReference>
<feature type="domain" description="ATPase AAA-type core" evidence="4">
    <location>
        <begin position="40"/>
        <end position="159"/>
    </location>
</feature>
<evidence type="ECO:0000259" key="4">
    <source>
        <dbReference type="Pfam" id="PF00004"/>
    </source>
</evidence>
<reference evidence="6" key="1">
    <citation type="journal article" date="2020" name="Nature">
        <title>Giant virus diversity and host interactions through global metagenomics.</title>
        <authorList>
            <person name="Schulz F."/>
            <person name="Roux S."/>
            <person name="Paez-Espino D."/>
            <person name="Jungbluth S."/>
            <person name="Walsh D.A."/>
            <person name="Denef V.J."/>
            <person name="McMahon K.D."/>
            <person name="Konstantinidis K.T."/>
            <person name="Eloe-Fadrosh E.A."/>
            <person name="Kyrpides N.C."/>
            <person name="Woyke T."/>
        </authorList>
    </citation>
    <scope>NUCLEOTIDE SEQUENCE</scope>
    <source>
        <strain evidence="6">GVMAG-S-ERX556049-19</strain>
    </source>
</reference>
<evidence type="ECO:0000256" key="1">
    <source>
        <dbReference type="ARBA" id="ARBA00022705"/>
    </source>
</evidence>
<dbReference type="InterPro" id="IPR008921">
    <property type="entry name" value="DNA_pol3_clamp-load_cplx_C"/>
</dbReference>
<dbReference type="Gene3D" id="3.40.50.300">
    <property type="entry name" value="P-loop containing nucleotide triphosphate hydrolases"/>
    <property type="match status" value="1"/>
</dbReference>
<dbReference type="InterPro" id="IPR027417">
    <property type="entry name" value="P-loop_NTPase"/>
</dbReference>
<protein>
    <submittedName>
        <fullName evidence="6">Uncharacterized protein</fullName>
    </submittedName>
</protein>
<dbReference type="InterPro" id="IPR013748">
    <property type="entry name" value="Rep_factorC_C"/>
</dbReference>
<dbReference type="InterPro" id="IPR003959">
    <property type="entry name" value="ATPase_AAA_core"/>
</dbReference>
<feature type="domain" description="Replication factor C C-terminal" evidence="5">
    <location>
        <begin position="240"/>
        <end position="292"/>
    </location>
</feature>
<dbReference type="GO" id="GO:0006261">
    <property type="term" value="P:DNA-templated DNA replication"/>
    <property type="evidence" value="ECO:0007669"/>
    <property type="project" value="TreeGrafter"/>
</dbReference>
<accession>A0A6C0F8M1</accession>
<dbReference type="EMBL" id="MN738824">
    <property type="protein sequence ID" value="QHT38028.1"/>
    <property type="molecule type" value="Genomic_DNA"/>
</dbReference>
<dbReference type="PANTHER" id="PTHR11669">
    <property type="entry name" value="REPLICATION FACTOR C / DNA POLYMERASE III GAMMA-TAU SUBUNIT"/>
    <property type="match status" value="1"/>
</dbReference>
<dbReference type="GO" id="GO:0006281">
    <property type="term" value="P:DNA repair"/>
    <property type="evidence" value="ECO:0007669"/>
    <property type="project" value="TreeGrafter"/>
</dbReference>
<dbReference type="PANTHER" id="PTHR11669:SF20">
    <property type="entry name" value="REPLICATION FACTOR C SUBUNIT 4"/>
    <property type="match status" value="1"/>
</dbReference>
<keyword evidence="2" id="KW-0547">Nucleotide-binding</keyword>
<dbReference type="InterPro" id="IPR050238">
    <property type="entry name" value="DNA_Rep/Repair_Clamp_Loader"/>
</dbReference>
<evidence type="ECO:0000313" key="6">
    <source>
        <dbReference type="EMBL" id="QHT38028.1"/>
    </source>
</evidence>
<dbReference type="Pfam" id="PF00004">
    <property type="entry name" value="AAA"/>
    <property type="match status" value="1"/>
</dbReference>
<keyword evidence="3" id="KW-0067">ATP-binding</keyword>
<proteinExistence type="predicted"/>
<name>A0A6C0F8M1_9ZZZZ</name>
<dbReference type="GO" id="GO:0003689">
    <property type="term" value="F:DNA clamp loader activity"/>
    <property type="evidence" value="ECO:0007669"/>
    <property type="project" value="TreeGrafter"/>
</dbReference>
<dbReference type="GO" id="GO:0005524">
    <property type="term" value="F:ATP binding"/>
    <property type="evidence" value="ECO:0007669"/>
    <property type="project" value="UniProtKB-KW"/>
</dbReference>
<dbReference type="SUPFAM" id="SSF52540">
    <property type="entry name" value="P-loop containing nucleoside triphosphate hydrolases"/>
    <property type="match status" value="1"/>
</dbReference>
<keyword evidence="1" id="KW-0235">DNA replication</keyword>
<evidence type="ECO:0000256" key="3">
    <source>
        <dbReference type="ARBA" id="ARBA00022840"/>
    </source>
</evidence>
<evidence type="ECO:0000256" key="2">
    <source>
        <dbReference type="ARBA" id="ARBA00022741"/>
    </source>
</evidence>
<dbReference type="Pfam" id="PF08542">
    <property type="entry name" value="Rep_fac_C"/>
    <property type="match status" value="1"/>
</dbReference>
<dbReference type="GO" id="GO:0003677">
    <property type="term" value="F:DNA binding"/>
    <property type="evidence" value="ECO:0007669"/>
    <property type="project" value="InterPro"/>
</dbReference>
<dbReference type="Gene3D" id="1.10.8.60">
    <property type="match status" value="1"/>
</dbReference>
<sequence>MSNQHTLIHKYRPYTLNDFTDNDTFKNIIKTLNNMNNLNVLFIGNSCSGKTTLLDCIVRDYYQLTKNQSIKETNVLFINNLKDQGIQYFRNEMKIFCQSTCSIRNKKKIIIIDDLDSINEQSQQVFRNYIDKYSKNIHFLSVCTTVQKVIESLQSRLHIIKLPTFSDNYCINLFDTIVKNEKIKLDKKSKEYVLSISNNSVRTLINNLEKLYIYNNSIKLEICKDLCNTISFEHFDNYYNFLKDDKILEAIKLLNNVYDYGYSVIDILDYLFYYTKITDLLNEKLKYEIVIILCNYISIFHSIHEDPIELSLITYDISKLFKI</sequence>
<evidence type="ECO:0000259" key="5">
    <source>
        <dbReference type="Pfam" id="PF08542"/>
    </source>
</evidence>
<dbReference type="AlphaFoldDB" id="A0A6C0F8M1"/>
<dbReference type="GO" id="GO:0005663">
    <property type="term" value="C:DNA replication factor C complex"/>
    <property type="evidence" value="ECO:0007669"/>
    <property type="project" value="TreeGrafter"/>
</dbReference>
<organism evidence="6">
    <name type="scientific">viral metagenome</name>
    <dbReference type="NCBI Taxonomy" id="1070528"/>
    <lineage>
        <taxon>unclassified sequences</taxon>
        <taxon>metagenomes</taxon>
        <taxon>organismal metagenomes</taxon>
    </lineage>
</organism>